<evidence type="ECO:0000313" key="3">
    <source>
        <dbReference type="EMBL" id="KAG9447276.1"/>
    </source>
</evidence>
<comment type="caution">
    <text evidence="3">The sequence shown here is derived from an EMBL/GenBank/DDBJ whole genome shotgun (WGS) entry which is preliminary data.</text>
</comment>
<proteinExistence type="predicted"/>
<dbReference type="PANTHER" id="PTHR34937:SF1">
    <property type="entry name" value="PARAMYOSIN"/>
    <property type="match status" value="1"/>
</dbReference>
<dbReference type="EMBL" id="JAINDJ010000005">
    <property type="protein sequence ID" value="KAG9447276.1"/>
    <property type="molecule type" value="Genomic_DNA"/>
</dbReference>
<evidence type="ECO:0008006" key="5">
    <source>
        <dbReference type="Google" id="ProtNLM"/>
    </source>
</evidence>
<protein>
    <recommendedName>
        <fullName evidence="5">Paramyosin</fullName>
    </recommendedName>
</protein>
<name>A0AAV7EFT5_ARIFI</name>
<dbReference type="Proteomes" id="UP000825729">
    <property type="component" value="Unassembled WGS sequence"/>
</dbReference>
<evidence type="ECO:0000313" key="4">
    <source>
        <dbReference type="Proteomes" id="UP000825729"/>
    </source>
</evidence>
<keyword evidence="4" id="KW-1185">Reference proteome</keyword>
<feature type="coiled-coil region" evidence="1">
    <location>
        <begin position="83"/>
        <end position="131"/>
    </location>
</feature>
<dbReference type="AlphaFoldDB" id="A0AAV7EFT5"/>
<feature type="coiled-coil region" evidence="1">
    <location>
        <begin position="553"/>
        <end position="629"/>
    </location>
</feature>
<feature type="compositionally biased region" description="Acidic residues" evidence="2">
    <location>
        <begin position="1"/>
        <end position="20"/>
    </location>
</feature>
<evidence type="ECO:0000256" key="2">
    <source>
        <dbReference type="SAM" id="MobiDB-lite"/>
    </source>
</evidence>
<feature type="coiled-coil region" evidence="1">
    <location>
        <begin position="465"/>
        <end position="527"/>
    </location>
</feature>
<dbReference type="InterPro" id="IPR040300">
    <property type="entry name" value="At3g49055-like"/>
</dbReference>
<feature type="region of interest" description="Disordered" evidence="2">
    <location>
        <begin position="1"/>
        <end position="31"/>
    </location>
</feature>
<keyword evidence="1" id="KW-0175">Coiled coil</keyword>
<gene>
    <name evidence="3" type="ORF">H6P81_013404</name>
</gene>
<evidence type="ECO:0000256" key="1">
    <source>
        <dbReference type="SAM" id="Coils"/>
    </source>
</evidence>
<accession>A0AAV7EFT5</accession>
<organism evidence="3 4">
    <name type="scientific">Aristolochia fimbriata</name>
    <name type="common">White veined hardy Dutchman's pipe vine</name>
    <dbReference type="NCBI Taxonomy" id="158543"/>
    <lineage>
        <taxon>Eukaryota</taxon>
        <taxon>Viridiplantae</taxon>
        <taxon>Streptophyta</taxon>
        <taxon>Embryophyta</taxon>
        <taxon>Tracheophyta</taxon>
        <taxon>Spermatophyta</taxon>
        <taxon>Magnoliopsida</taxon>
        <taxon>Magnoliidae</taxon>
        <taxon>Piperales</taxon>
        <taxon>Aristolochiaceae</taxon>
        <taxon>Aristolochia</taxon>
    </lineage>
</organism>
<dbReference type="PANTHER" id="PTHR34937">
    <property type="entry name" value="OS08G0559800 PROTEIN"/>
    <property type="match status" value="1"/>
</dbReference>
<sequence length="673" mass="76108">MATAGDGDDDAVLSDVEADEPPSLILNAQYANEKTVSPDRYRQVVAELERERAARQAVEASKSDLQVSFNRLKVLAHEAIKKRDEAIRDKEEALRSNENLSGDLSEATRLKDEALRQRDEIARQVEEAVKARESSRSEIESSAQLLVKGIDKISGKVASYKNFSGGLPRSQKFTGLSAVAYGVIKRTNEIVDELLKQIETANKSRNEVRENMEQRNYEIAIEVSELEATISRLREDLANRTSQAENWEKSAAEKDEKMLEMEKELHQKLALVDKDVEESHDRLRALVSKLDLQKPLIIDQLSYVSKAHNQLCEIFKVVNANYTVDQLDVTESLFLPNDTDMEENLRTSLTGIISIDELGKLILERVSNGIEERNREVKVLNETIEQLVKEKQHIGSLLRSALSNKITSDPSTKTNEILQVAETGLREAGLDVRFDDFLANGDKPGSQMTEEDEVYTLAGALEKIVKASQVEIIELQHTVEALRAESSLLRGHLEAQAKEVGQKRQYIKELEEKERVANESVEGLMMDIVAAEEEIARWKLAAEQEAAAGRAVEQEFIAQLSTLRQELEEAKQKMLESENKLKFKEETAVAAMAARDAAEKSLKLADLRASRLRERVEELSRQIEESDTREDMGTHNRPRYVCWPWQWLGLNFVGHHPETRQNSNEMELSEPLL</sequence>
<reference evidence="3 4" key="1">
    <citation type="submission" date="2021-07" db="EMBL/GenBank/DDBJ databases">
        <title>The Aristolochia fimbriata genome: insights into angiosperm evolution, floral development and chemical biosynthesis.</title>
        <authorList>
            <person name="Jiao Y."/>
        </authorList>
    </citation>
    <scope>NUCLEOTIDE SEQUENCE [LARGE SCALE GENOMIC DNA]</scope>
    <source>
        <strain evidence="3">IBCAS-2021</strain>
        <tissue evidence="3">Leaf</tissue>
    </source>
</reference>
<feature type="coiled-coil region" evidence="1">
    <location>
        <begin position="184"/>
        <end position="264"/>
    </location>
</feature>